<dbReference type="SUPFAM" id="SSF50182">
    <property type="entry name" value="Sm-like ribonucleoproteins"/>
    <property type="match status" value="1"/>
</dbReference>
<dbReference type="InterPro" id="IPR010920">
    <property type="entry name" value="LSM_dom_sf"/>
</dbReference>
<feature type="compositionally biased region" description="Basic residues" evidence="2">
    <location>
        <begin position="280"/>
        <end position="292"/>
    </location>
</feature>
<dbReference type="STRING" id="2163413.A0A4P6XHT9"/>
<organism evidence="6 7">
    <name type="scientific">Metschnikowia aff. pulcherrima</name>
    <dbReference type="NCBI Taxonomy" id="2163413"/>
    <lineage>
        <taxon>Eukaryota</taxon>
        <taxon>Fungi</taxon>
        <taxon>Dikarya</taxon>
        <taxon>Ascomycota</taxon>
        <taxon>Saccharomycotina</taxon>
        <taxon>Pichiomycetes</taxon>
        <taxon>Metschnikowiaceae</taxon>
        <taxon>Metschnikowia</taxon>
    </lineage>
</organism>
<dbReference type="AlphaFoldDB" id="A0A4P6XHT9"/>
<feature type="compositionally biased region" description="Polar residues" evidence="2">
    <location>
        <begin position="130"/>
        <end position="141"/>
    </location>
</feature>
<dbReference type="InterPro" id="IPR025609">
    <property type="entry name" value="Lsm14-like_N"/>
</dbReference>
<evidence type="ECO:0000259" key="3">
    <source>
        <dbReference type="PROSITE" id="PS51512"/>
    </source>
</evidence>
<feature type="compositionally biased region" description="Low complexity" evidence="2">
    <location>
        <begin position="142"/>
        <end position="158"/>
    </location>
</feature>
<evidence type="ECO:0000256" key="1">
    <source>
        <dbReference type="PROSITE-ProRule" id="PRU00869"/>
    </source>
</evidence>
<dbReference type="InterPro" id="IPR047575">
    <property type="entry name" value="Sm"/>
</dbReference>
<feature type="domain" description="Sm" evidence="5">
    <location>
        <begin position="1"/>
        <end position="83"/>
    </location>
</feature>
<feature type="short sequence motif" description="TFG box" evidence="1">
    <location>
        <begin position="258"/>
        <end position="278"/>
    </location>
</feature>
<evidence type="ECO:0000256" key="2">
    <source>
        <dbReference type="SAM" id="MobiDB-lite"/>
    </source>
</evidence>
<dbReference type="PROSITE" id="PS51536">
    <property type="entry name" value="TFG"/>
    <property type="match status" value="1"/>
</dbReference>
<sequence>MSQYIGKTISLISNKGLRYVGLLDKISAEDATVSLKSVRSFGTEGRMAEQGQPAMEVMPGTDVYEYVVFRGSDVKDLSVLDTPIEEVRPVTYYPPSGTANLPPASHTTAQNAPAAPGPTSAPSRGETAPRGNTGTHTTNSQSATSPASASPAARPAAPQETGLFQASSGGQHGHTHANVAPTPTFTSSETQLPTKTTTERAQPQERSTPIPKQTADTEYDFEEANKRFEKERQQDAANKPTYDKKSLFFDSISLNQNNGGMRWREEKDLNMDTFGEAYAHRGRGGFRGRGRGRGNGFRGRGRGNYRGRSNQEAKPEWA</sequence>
<dbReference type="SMART" id="SM01199">
    <property type="entry name" value="FDF"/>
    <property type="match status" value="1"/>
</dbReference>
<dbReference type="SMART" id="SM01271">
    <property type="entry name" value="LSM14"/>
    <property type="match status" value="1"/>
</dbReference>
<dbReference type="InterPro" id="IPR025768">
    <property type="entry name" value="TFG_box"/>
</dbReference>
<keyword evidence="7" id="KW-1185">Reference proteome</keyword>
<feature type="compositionally biased region" description="Basic and acidic residues" evidence="2">
    <location>
        <begin position="309"/>
        <end position="318"/>
    </location>
</feature>
<dbReference type="Proteomes" id="UP000292447">
    <property type="component" value="Chromosome I"/>
</dbReference>
<evidence type="ECO:0000259" key="4">
    <source>
        <dbReference type="PROSITE" id="PS51536"/>
    </source>
</evidence>
<name>A0A4P6XHT9_9ASCO</name>
<dbReference type="Pfam" id="PF12701">
    <property type="entry name" value="LSM14"/>
    <property type="match status" value="1"/>
</dbReference>
<dbReference type="GO" id="GO:0033962">
    <property type="term" value="P:P-body assembly"/>
    <property type="evidence" value="ECO:0007669"/>
    <property type="project" value="TreeGrafter"/>
</dbReference>
<reference evidence="7" key="1">
    <citation type="submission" date="2019-03" db="EMBL/GenBank/DDBJ databases">
        <title>Snf2 controls pulcherriminic acid biosynthesis and connects pigmentation and antifungal activity of the yeast Metschnikowia pulcherrima.</title>
        <authorList>
            <person name="Gore-Lloyd D."/>
            <person name="Sumann I."/>
            <person name="Brachmann A.O."/>
            <person name="Schneeberger K."/>
            <person name="Ortiz-Merino R.A."/>
            <person name="Moreno-Beltran M."/>
            <person name="Schlaefli M."/>
            <person name="Kirner P."/>
            <person name="Santos Kron A."/>
            <person name="Wolfe K.H."/>
            <person name="Piel J."/>
            <person name="Ahrens C.H."/>
            <person name="Henk D."/>
            <person name="Freimoser F.M."/>
        </authorList>
    </citation>
    <scope>NUCLEOTIDE SEQUENCE [LARGE SCALE GENOMIC DNA]</scope>
    <source>
        <strain evidence="7">APC 1.2</strain>
    </source>
</reference>
<feature type="compositionally biased region" description="Low complexity" evidence="2">
    <location>
        <begin position="112"/>
        <end position="123"/>
    </location>
</feature>
<feature type="domain" description="DFDF" evidence="3">
    <location>
        <begin position="207"/>
        <end position="243"/>
    </location>
</feature>
<dbReference type="InterPro" id="IPR019050">
    <property type="entry name" value="FDF_dom"/>
</dbReference>
<evidence type="ECO:0000259" key="5">
    <source>
        <dbReference type="PROSITE" id="PS52002"/>
    </source>
</evidence>
<dbReference type="EMBL" id="CP034456">
    <property type="protein sequence ID" value="QBM86179.1"/>
    <property type="molecule type" value="Genomic_DNA"/>
</dbReference>
<dbReference type="PROSITE" id="PS51512">
    <property type="entry name" value="DFDF"/>
    <property type="match status" value="1"/>
</dbReference>
<dbReference type="InterPro" id="IPR025762">
    <property type="entry name" value="DFDF"/>
</dbReference>
<protein>
    <submittedName>
        <fullName evidence="6">Protein LSM14</fullName>
    </submittedName>
</protein>
<evidence type="ECO:0000313" key="7">
    <source>
        <dbReference type="Proteomes" id="UP000292447"/>
    </source>
</evidence>
<accession>A0A4P6XHT9</accession>
<feature type="compositionally biased region" description="Polar residues" evidence="2">
    <location>
        <begin position="181"/>
        <end position="216"/>
    </location>
</feature>
<dbReference type="CDD" id="cd01736">
    <property type="entry name" value="LSm14_N"/>
    <property type="match status" value="1"/>
</dbReference>
<dbReference type="GO" id="GO:0000932">
    <property type="term" value="C:P-body"/>
    <property type="evidence" value="ECO:0007669"/>
    <property type="project" value="TreeGrafter"/>
</dbReference>
<dbReference type="Gene3D" id="2.30.30.100">
    <property type="match status" value="1"/>
</dbReference>
<dbReference type="GO" id="GO:0034063">
    <property type="term" value="P:stress granule assembly"/>
    <property type="evidence" value="ECO:0007669"/>
    <property type="project" value="TreeGrafter"/>
</dbReference>
<evidence type="ECO:0000313" key="6">
    <source>
        <dbReference type="EMBL" id="QBM86179.1"/>
    </source>
</evidence>
<feature type="region of interest" description="Disordered" evidence="2">
    <location>
        <begin position="279"/>
        <end position="318"/>
    </location>
</feature>
<feature type="region of interest" description="Disordered" evidence="2">
    <location>
        <begin position="91"/>
        <end position="218"/>
    </location>
</feature>
<gene>
    <name evidence="6" type="primary">MPUL0A08150</name>
    <name evidence="6" type="ORF">METSCH_A08150</name>
</gene>
<dbReference type="GO" id="GO:0003729">
    <property type="term" value="F:mRNA binding"/>
    <property type="evidence" value="ECO:0007669"/>
    <property type="project" value="TreeGrafter"/>
</dbReference>
<dbReference type="PROSITE" id="PS52002">
    <property type="entry name" value="SM"/>
    <property type="match status" value="1"/>
</dbReference>
<feature type="domain" description="TFG box profile" evidence="4">
    <location>
        <begin position="258"/>
        <end position="278"/>
    </location>
</feature>
<dbReference type="PANTHER" id="PTHR13586">
    <property type="entry name" value="SCD6 PROTEIN-RELATED"/>
    <property type="match status" value="1"/>
</dbReference>
<proteinExistence type="predicted"/>
<dbReference type="PANTHER" id="PTHR13586:SF0">
    <property type="entry name" value="TRAILER HITCH, ISOFORM H"/>
    <property type="match status" value="1"/>
</dbReference>